<organism evidence="18 19">
    <name type="scientific">Evansella alkalicola</name>
    <dbReference type="NCBI Taxonomy" id="745819"/>
    <lineage>
        <taxon>Bacteria</taxon>
        <taxon>Bacillati</taxon>
        <taxon>Bacillota</taxon>
        <taxon>Bacilli</taxon>
        <taxon>Bacillales</taxon>
        <taxon>Bacillaceae</taxon>
        <taxon>Evansella</taxon>
    </lineage>
</organism>
<dbReference type="EMBL" id="JAHQCR010000016">
    <property type="protein sequence ID" value="MBU9720299.1"/>
    <property type="molecule type" value="Genomic_DNA"/>
</dbReference>
<dbReference type="InterPro" id="IPR001352">
    <property type="entry name" value="RNase_HII/HIII"/>
</dbReference>
<dbReference type="Pfam" id="PF01351">
    <property type="entry name" value="RNase_HII"/>
    <property type="match status" value="1"/>
</dbReference>
<evidence type="ECO:0000256" key="12">
    <source>
        <dbReference type="ARBA" id="ARBA00022801"/>
    </source>
</evidence>
<dbReference type="InterPro" id="IPR036397">
    <property type="entry name" value="RNaseH_sf"/>
</dbReference>
<keyword evidence="9 14" id="KW-0540">Nuclease</keyword>
<dbReference type="PROSITE" id="PS51975">
    <property type="entry name" value="RNASE_H_2"/>
    <property type="match status" value="1"/>
</dbReference>
<name>A0ABS6JRF9_9BACI</name>
<evidence type="ECO:0000256" key="15">
    <source>
        <dbReference type="PROSITE-ProRule" id="PRU01319"/>
    </source>
</evidence>
<dbReference type="CDD" id="cd07182">
    <property type="entry name" value="RNase_HII_bacteria_HII_like"/>
    <property type="match status" value="1"/>
</dbReference>
<evidence type="ECO:0000256" key="16">
    <source>
        <dbReference type="RuleBase" id="RU003515"/>
    </source>
</evidence>
<evidence type="ECO:0000256" key="11">
    <source>
        <dbReference type="ARBA" id="ARBA00022759"/>
    </source>
</evidence>
<accession>A0ABS6JRF9</accession>
<evidence type="ECO:0000313" key="18">
    <source>
        <dbReference type="EMBL" id="MBU9720299.1"/>
    </source>
</evidence>
<dbReference type="SUPFAM" id="SSF53098">
    <property type="entry name" value="Ribonuclease H-like"/>
    <property type="match status" value="1"/>
</dbReference>
<dbReference type="InterPro" id="IPR022898">
    <property type="entry name" value="RNase_HII"/>
</dbReference>
<evidence type="ECO:0000256" key="4">
    <source>
        <dbReference type="ARBA" id="ARBA00004496"/>
    </source>
</evidence>
<feature type="binding site" evidence="14 15">
    <location>
        <position position="170"/>
    </location>
    <ligand>
        <name>a divalent metal cation</name>
        <dbReference type="ChEBI" id="CHEBI:60240"/>
    </ligand>
</feature>
<sequence>MTDLSIKEVKNRLGEITSKEDEFLKVLQEDDRKGVQKLLKVWEKNYERTENLKQQFMDMRYYEEMYWEQGYQFIGGVDEVGRGPLAGPVIASCVVISKDFFLPGLTDSKKLTKQKREEIFEIIQSEALAIGIGTASAEEIDQHNIYQATKLAMERAIRQIEVPLDYLLLDAMKLPVIVPQTSLIKGDSKSVSIAAASVIAKVTRDSYMEELAVTHPQYGFESNMGYGTKEHLEALKNFGITNEHRQSFAPVKEYSNNLFSY</sequence>
<comment type="cofactor">
    <cofactor evidence="14 15">
        <name>Mn(2+)</name>
        <dbReference type="ChEBI" id="CHEBI:29035"/>
    </cofactor>
    <cofactor evidence="14 15">
        <name>Mg(2+)</name>
        <dbReference type="ChEBI" id="CHEBI:18420"/>
    </cofactor>
    <text evidence="14 15">Manganese or magnesium. Binds 1 divalent metal ion per monomer in the absence of substrate. May bind a second metal ion after substrate binding.</text>
</comment>
<comment type="function">
    <text evidence="3 14 16">Endonuclease that specifically degrades the RNA of RNA-DNA hybrids.</text>
</comment>
<evidence type="ECO:0000256" key="8">
    <source>
        <dbReference type="ARBA" id="ARBA00022490"/>
    </source>
</evidence>
<comment type="subcellular location">
    <subcellularLocation>
        <location evidence="4 14">Cytoplasm</location>
    </subcellularLocation>
</comment>
<dbReference type="NCBIfam" id="NF000595">
    <property type="entry name" value="PRK00015.1-3"/>
    <property type="match status" value="1"/>
</dbReference>
<evidence type="ECO:0000256" key="1">
    <source>
        <dbReference type="ARBA" id="ARBA00000077"/>
    </source>
</evidence>
<evidence type="ECO:0000256" key="2">
    <source>
        <dbReference type="ARBA" id="ARBA00001946"/>
    </source>
</evidence>
<keyword evidence="8 14" id="KW-0963">Cytoplasm</keyword>
<evidence type="ECO:0000256" key="7">
    <source>
        <dbReference type="ARBA" id="ARBA00019179"/>
    </source>
</evidence>
<evidence type="ECO:0000256" key="5">
    <source>
        <dbReference type="ARBA" id="ARBA00007383"/>
    </source>
</evidence>
<keyword evidence="10 14" id="KW-0479">Metal-binding</keyword>
<keyword evidence="12 14" id="KW-0378">Hydrolase</keyword>
<evidence type="ECO:0000256" key="14">
    <source>
        <dbReference type="HAMAP-Rule" id="MF_00052"/>
    </source>
</evidence>
<keyword evidence="13 14" id="KW-0464">Manganese</keyword>
<dbReference type="EC" id="3.1.26.4" evidence="6 14"/>
<evidence type="ECO:0000256" key="6">
    <source>
        <dbReference type="ARBA" id="ARBA00012180"/>
    </source>
</evidence>
<dbReference type="InterPro" id="IPR024567">
    <property type="entry name" value="RNase_HII/HIII_dom"/>
</dbReference>
<comment type="cofactor">
    <cofactor evidence="2">
        <name>Mg(2+)</name>
        <dbReference type="ChEBI" id="CHEBI:18420"/>
    </cofactor>
</comment>
<proteinExistence type="inferred from homology"/>
<dbReference type="Proteomes" id="UP000790580">
    <property type="component" value="Unassembled WGS sequence"/>
</dbReference>
<dbReference type="InterPro" id="IPR012337">
    <property type="entry name" value="RNaseH-like_sf"/>
</dbReference>
<dbReference type="RefSeq" id="WP_088075713.1">
    <property type="nucleotide sequence ID" value="NZ_JAHQCR010000016.1"/>
</dbReference>
<evidence type="ECO:0000256" key="9">
    <source>
        <dbReference type="ARBA" id="ARBA00022722"/>
    </source>
</evidence>
<evidence type="ECO:0000256" key="10">
    <source>
        <dbReference type="ARBA" id="ARBA00022723"/>
    </source>
</evidence>
<evidence type="ECO:0000313" key="19">
    <source>
        <dbReference type="Proteomes" id="UP000790580"/>
    </source>
</evidence>
<feature type="binding site" evidence="14 15">
    <location>
        <position position="78"/>
    </location>
    <ligand>
        <name>a divalent metal cation</name>
        <dbReference type="ChEBI" id="CHEBI:60240"/>
    </ligand>
</feature>
<gene>
    <name evidence="14" type="primary">rnhB</name>
    <name evidence="18" type="ORF">KS407_02455</name>
</gene>
<feature type="binding site" evidence="14 15">
    <location>
        <position position="79"/>
    </location>
    <ligand>
        <name>a divalent metal cation</name>
        <dbReference type="ChEBI" id="CHEBI:60240"/>
    </ligand>
</feature>
<dbReference type="PANTHER" id="PTHR10954:SF18">
    <property type="entry name" value="RIBONUCLEASE HII"/>
    <property type="match status" value="1"/>
</dbReference>
<reference evidence="18 19" key="1">
    <citation type="submission" date="2021-06" db="EMBL/GenBank/DDBJ databases">
        <title>Bacillus sp. RD4P76, an endophyte from a halophyte.</title>
        <authorList>
            <person name="Sun J.-Q."/>
        </authorList>
    </citation>
    <scope>NUCLEOTIDE SEQUENCE [LARGE SCALE GENOMIC DNA]</scope>
    <source>
        <strain evidence="18 19">JCM 17098</strain>
    </source>
</reference>
<dbReference type="GO" id="GO:0004523">
    <property type="term" value="F:RNA-DNA hybrid ribonuclease activity"/>
    <property type="evidence" value="ECO:0007669"/>
    <property type="project" value="UniProtKB-EC"/>
</dbReference>
<dbReference type="PANTHER" id="PTHR10954">
    <property type="entry name" value="RIBONUCLEASE H2 SUBUNIT A"/>
    <property type="match status" value="1"/>
</dbReference>
<dbReference type="NCBIfam" id="NF000594">
    <property type="entry name" value="PRK00015.1-1"/>
    <property type="match status" value="1"/>
</dbReference>
<keyword evidence="11 14" id="KW-0255">Endonuclease</keyword>
<evidence type="ECO:0000256" key="3">
    <source>
        <dbReference type="ARBA" id="ARBA00004065"/>
    </source>
</evidence>
<protein>
    <recommendedName>
        <fullName evidence="7 14">Ribonuclease HII</fullName>
        <shortName evidence="14">RNase HII</shortName>
        <ecNumber evidence="6 14">3.1.26.4</ecNumber>
    </recommendedName>
</protein>
<keyword evidence="19" id="KW-1185">Reference proteome</keyword>
<dbReference type="Gene3D" id="3.30.420.10">
    <property type="entry name" value="Ribonuclease H-like superfamily/Ribonuclease H"/>
    <property type="match status" value="1"/>
</dbReference>
<dbReference type="HAMAP" id="MF_00052_B">
    <property type="entry name" value="RNase_HII_B"/>
    <property type="match status" value="1"/>
</dbReference>
<evidence type="ECO:0000259" key="17">
    <source>
        <dbReference type="PROSITE" id="PS51975"/>
    </source>
</evidence>
<feature type="domain" description="RNase H type-2" evidence="17">
    <location>
        <begin position="72"/>
        <end position="260"/>
    </location>
</feature>
<comment type="caution">
    <text evidence="18">The sequence shown here is derived from an EMBL/GenBank/DDBJ whole genome shotgun (WGS) entry which is preliminary data.</text>
</comment>
<comment type="catalytic activity">
    <reaction evidence="1 14 15 16">
        <text>Endonucleolytic cleavage to 5'-phosphomonoester.</text>
        <dbReference type="EC" id="3.1.26.4"/>
    </reaction>
</comment>
<comment type="similarity">
    <text evidence="5 14 16">Belongs to the RNase HII family.</text>
</comment>
<evidence type="ECO:0000256" key="13">
    <source>
        <dbReference type="ARBA" id="ARBA00023211"/>
    </source>
</evidence>